<accession>A0A1S3ZQ66</accession>
<organism evidence="1">
    <name type="scientific">Nicotiana tabacum</name>
    <name type="common">Common tobacco</name>
    <dbReference type="NCBI Taxonomy" id="4097"/>
    <lineage>
        <taxon>Eukaryota</taxon>
        <taxon>Viridiplantae</taxon>
        <taxon>Streptophyta</taxon>
        <taxon>Embryophyta</taxon>
        <taxon>Tracheophyta</taxon>
        <taxon>Spermatophyta</taxon>
        <taxon>Magnoliopsida</taxon>
        <taxon>eudicotyledons</taxon>
        <taxon>Gunneridae</taxon>
        <taxon>Pentapetalae</taxon>
        <taxon>asterids</taxon>
        <taxon>lamiids</taxon>
        <taxon>Solanales</taxon>
        <taxon>Solanaceae</taxon>
        <taxon>Nicotianoideae</taxon>
        <taxon>Nicotianeae</taxon>
        <taxon>Nicotiana</taxon>
    </lineage>
</organism>
<gene>
    <name evidence="1" type="primary">LOC107789260</name>
</gene>
<dbReference type="PANTHER" id="PTHR33240">
    <property type="entry name" value="OS08G0508500 PROTEIN"/>
    <property type="match status" value="1"/>
</dbReference>
<protein>
    <submittedName>
        <fullName evidence="1">Uncharacterized protein</fullName>
    </submittedName>
</protein>
<dbReference type="PANTHER" id="PTHR33240:SF8">
    <property type="entry name" value="OS03G0439900 PROTEIN"/>
    <property type="match status" value="1"/>
</dbReference>
<dbReference type="RefSeq" id="XP_016466521.1">
    <property type="nucleotide sequence ID" value="XM_016611035.1"/>
</dbReference>
<dbReference type="PaxDb" id="4097-A0A1S3ZQ66"/>
<evidence type="ECO:0000313" key="1">
    <source>
        <dbReference type="RefSeq" id="XP_016466521.1"/>
    </source>
</evidence>
<name>A0A1S3ZQ66_TOBAC</name>
<dbReference type="AlphaFoldDB" id="A0A1S3ZQ66"/>
<dbReference type="KEGG" id="nta:107789260"/>
<reference evidence="1" key="1">
    <citation type="submission" date="2025-08" db="UniProtKB">
        <authorList>
            <consortium name="RefSeq"/>
        </authorList>
    </citation>
    <scope>IDENTIFICATION</scope>
</reference>
<sequence length="103" mass="11653">MASKTTKREITLPVNVVGTIQNAKFHIIEGDIRYNVLLGRPWIHCMRAVSSTLDQMMKFSTKDGIKTVYGEQHVAREMFALHDVATTPVPQPSKELKDKQTVK</sequence>
<proteinExistence type="predicted"/>
<dbReference type="OrthoDB" id="1738169at2759"/>